<gene>
    <name evidence="1" type="ORF">HMPREF9725_00077</name>
</gene>
<protein>
    <submittedName>
        <fullName evidence="1">Uncharacterized protein</fullName>
    </submittedName>
</protein>
<dbReference type="PATRIC" id="fig|999431.4.peg.80"/>
<dbReference type="Proteomes" id="UP000011708">
    <property type="component" value="Chromosome"/>
</dbReference>
<evidence type="ECO:0000313" key="1">
    <source>
        <dbReference type="EMBL" id="EMB34538.1"/>
    </source>
</evidence>
<comment type="caution">
    <text evidence="1">The sequence shown here is derived from an EMBL/GenBank/DDBJ whole genome shotgun (WGS) entry which is preliminary data.</text>
</comment>
<accession>M2CLV9</accession>
<dbReference type="AlphaFoldDB" id="M2CLV9"/>
<proteinExistence type="predicted"/>
<organism evidence="1">
    <name type="scientific">Treponema denticola H1-T</name>
    <dbReference type="NCBI Taxonomy" id="999431"/>
    <lineage>
        <taxon>Bacteria</taxon>
        <taxon>Pseudomonadati</taxon>
        <taxon>Spirochaetota</taxon>
        <taxon>Spirochaetia</taxon>
        <taxon>Spirochaetales</taxon>
        <taxon>Treponemataceae</taxon>
        <taxon>Treponema</taxon>
    </lineage>
</organism>
<reference evidence="1" key="1">
    <citation type="submission" date="2012-01" db="EMBL/GenBank/DDBJ databases">
        <title>The Genome Sequence of Treponema denticola H1-T.</title>
        <authorList>
            <consortium name="The Broad Institute Genome Sequencing Platform"/>
            <person name="Earl A."/>
            <person name="Ward D."/>
            <person name="Feldgarden M."/>
            <person name="Gevers D."/>
            <person name="Blanton J.M."/>
            <person name="Fenno C.J."/>
            <person name="Baranova O.V."/>
            <person name="Mathney J."/>
            <person name="Dewhirst F.E."/>
            <person name="Izard J."/>
            <person name="Young S.K."/>
            <person name="Zeng Q."/>
            <person name="Gargeya S."/>
            <person name="Fitzgerald M."/>
            <person name="Haas B."/>
            <person name="Abouelleil A."/>
            <person name="Alvarado L."/>
            <person name="Arachchi H.M."/>
            <person name="Berlin A."/>
            <person name="Chapman S.B."/>
            <person name="Gearin G."/>
            <person name="Goldberg J."/>
            <person name="Griggs A."/>
            <person name="Gujja S."/>
            <person name="Hansen M."/>
            <person name="Heiman D."/>
            <person name="Howarth C."/>
            <person name="Larimer J."/>
            <person name="Lui A."/>
            <person name="MacDonald P.J.P."/>
            <person name="McCowen C."/>
            <person name="Montmayeur A."/>
            <person name="Murphy C."/>
            <person name="Neiman D."/>
            <person name="Pearson M."/>
            <person name="Priest M."/>
            <person name="Roberts A."/>
            <person name="Saif S."/>
            <person name="Shea T."/>
            <person name="Sisk P."/>
            <person name="Stolte C."/>
            <person name="Sykes S."/>
            <person name="Wortman J."/>
            <person name="Nusbaum C."/>
            <person name="Birren B."/>
        </authorList>
    </citation>
    <scope>NUCLEOTIDE SEQUENCE [LARGE SCALE GENOMIC DNA]</scope>
    <source>
        <strain evidence="1">H1-T</strain>
    </source>
</reference>
<sequence>MIRERLKEIDFKLTDLAEYLKISRPTLYKFIDLYDKKDYQSINNHVLSLLKYIDENPLVGKKSSINYILTNLVDEKELGTETDVSLFMQIKKLIISEPDSSKSKFLELLVKKSDYNDICEYFIKIYPLLRKRNLSKEEIELLKPYDEIRNIIDNKHKEK</sequence>
<name>M2CLV9_TREDN</name>
<dbReference type="EMBL" id="AGDW01000001">
    <property type="protein sequence ID" value="EMB34538.1"/>
    <property type="molecule type" value="Genomic_DNA"/>
</dbReference>
<dbReference type="HOGENOM" id="CLU_1583370_0_0_12"/>